<dbReference type="GO" id="GO:0034069">
    <property type="term" value="F:aminoglycoside N-acetyltransferase activity"/>
    <property type="evidence" value="ECO:0007669"/>
    <property type="project" value="TreeGrafter"/>
</dbReference>
<reference evidence="3 4" key="1">
    <citation type="submission" date="2019-10" db="EMBL/GenBank/DDBJ databases">
        <title>Gracilibacillus sp. nov. isolated from rice seeds.</title>
        <authorList>
            <person name="He S."/>
        </authorList>
    </citation>
    <scope>NUCLEOTIDE SEQUENCE [LARGE SCALE GENOMIC DNA]</scope>
    <source>
        <strain evidence="3 4">TD8</strain>
    </source>
</reference>
<keyword evidence="4" id="KW-1185">Reference proteome</keyword>
<name>A0A7C8GRD9_9BACI</name>
<dbReference type="Pfam" id="PF17668">
    <property type="entry name" value="Acetyltransf_17"/>
    <property type="match status" value="1"/>
</dbReference>
<gene>
    <name evidence="3" type="ORF">F9U64_17025</name>
</gene>
<dbReference type="Gene3D" id="3.30.1050.10">
    <property type="entry name" value="SCP2 sterol-binding domain"/>
    <property type="match status" value="1"/>
</dbReference>
<dbReference type="Gene3D" id="3.40.630.30">
    <property type="match status" value="1"/>
</dbReference>
<protein>
    <recommendedName>
        <fullName evidence="5">Enhanced intracellular survival protein domain-containing protein</fullName>
    </recommendedName>
</protein>
<dbReference type="GO" id="GO:0030649">
    <property type="term" value="P:aminoglycoside antibiotic catabolic process"/>
    <property type="evidence" value="ECO:0007669"/>
    <property type="project" value="TreeGrafter"/>
</dbReference>
<evidence type="ECO:0008006" key="5">
    <source>
        <dbReference type="Google" id="ProtNLM"/>
    </source>
</evidence>
<dbReference type="InterPro" id="IPR016181">
    <property type="entry name" value="Acyl_CoA_acyltransferase"/>
</dbReference>
<dbReference type="Pfam" id="PF13530">
    <property type="entry name" value="SCP2_2"/>
    <property type="match status" value="1"/>
</dbReference>
<dbReference type="AlphaFoldDB" id="A0A7C8GRD9"/>
<dbReference type="EMBL" id="WEID01000088">
    <property type="protein sequence ID" value="KAB8127738.1"/>
    <property type="molecule type" value="Genomic_DNA"/>
</dbReference>
<dbReference type="SUPFAM" id="SSF55718">
    <property type="entry name" value="SCP-like"/>
    <property type="match status" value="1"/>
</dbReference>
<dbReference type="InterPro" id="IPR041380">
    <property type="entry name" value="Acetyltransf_17"/>
</dbReference>
<evidence type="ECO:0000313" key="3">
    <source>
        <dbReference type="EMBL" id="KAB8127738.1"/>
    </source>
</evidence>
<dbReference type="InterPro" id="IPR025559">
    <property type="entry name" value="Eis_dom"/>
</dbReference>
<dbReference type="InterPro" id="IPR036527">
    <property type="entry name" value="SCP2_sterol-bd_dom_sf"/>
</dbReference>
<dbReference type="OrthoDB" id="9768284at2"/>
<evidence type="ECO:0000259" key="1">
    <source>
        <dbReference type="Pfam" id="PF13530"/>
    </source>
</evidence>
<proteinExistence type="predicted"/>
<dbReference type="Proteomes" id="UP000480246">
    <property type="component" value="Unassembled WGS sequence"/>
</dbReference>
<feature type="domain" description="Eis-like acetyltransferase" evidence="2">
    <location>
        <begin position="2"/>
        <end position="47"/>
    </location>
</feature>
<comment type="caution">
    <text evidence="3">The sequence shown here is derived from an EMBL/GenBank/DDBJ whole genome shotgun (WGS) entry which is preliminary data.</text>
</comment>
<organism evidence="3 4">
    <name type="scientific">Gracilibacillus oryzae</name>
    <dbReference type="NCBI Taxonomy" id="1672701"/>
    <lineage>
        <taxon>Bacteria</taxon>
        <taxon>Bacillati</taxon>
        <taxon>Bacillota</taxon>
        <taxon>Bacilli</taxon>
        <taxon>Bacillales</taxon>
        <taxon>Bacillaceae</taxon>
        <taxon>Gracilibacillus</taxon>
    </lineage>
</organism>
<feature type="domain" description="Enhanced intracellular survival protein" evidence="1">
    <location>
        <begin position="51"/>
        <end position="154"/>
    </location>
</feature>
<dbReference type="PANTHER" id="PTHR37817:SF1">
    <property type="entry name" value="N-ACETYLTRANSFERASE EIS"/>
    <property type="match status" value="1"/>
</dbReference>
<accession>A0A7C8GRD9</accession>
<sequence length="157" mass="18539">MLMQFIQNHDSMVDKVKMKVPDEDFIPHLFDEPRFEQKINQYFMARIVNIQEFLNNTSFREVDSYHPITLIVEDDFIPQNQGAYRIQGDGQIVSVNENEIDTKNAVFCNIQQLTQMLLSYKRPIELERLSLIKGNHNTIGQLEKLIPEKQTYLPDFF</sequence>
<evidence type="ECO:0000259" key="2">
    <source>
        <dbReference type="Pfam" id="PF17668"/>
    </source>
</evidence>
<dbReference type="PANTHER" id="PTHR37817">
    <property type="entry name" value="N-ACETYLTRANSFERASE EIS"/>
    <property type="match status" value="1"/>
</dbReference>
<evidence type="ECO:0000313" key="4">
    <source>
        <dbReference type="Proteomes" id="UP000480246"/>
    </source>
</evidence>
<dbReference type="SUPFAM" id="SSF55729">
    <property type="entry name" value="Acyl-CoA N-acyltransferases (Nat)"/>
    <property type="match status" value="1"/>
</dbReference>
<dbReference type="InterPro" id="IPR051554">
    <property type="entry name" value="Acetyltransferase_Eis"/>
</dbReference>